<evidence type="ECO:0000256" key="4">
    <source>
        <dbReference type="ARBA" id="ARBA00022692"/>
    </source>
</evidence>
<dbReference type="InterPro" id="IPR036412">
    <property type="entry name" value="HAD-like_sf"/>
</dbReference>
<feature type="domain" description="P-type ATPase A" evidence="14">
    <location>
        <begin position="276"/>
        <end position="394"/>
    </location>
</feature>
<dbReference type="Gene3D" id="1.20.1110.10">
    <property type="entry name" value="Calcium-transporting ATPase, transmembrane domain"/>
    <property type="match status" value="1"/>
</dbReference>
<feature type="transmembrane region" description="Helical" evidence="13">
    <location>
        <begin position="411"/>
        <end position="428"/>
    </location>
</feature>
<evidence type="ECO:0000256" key="10">
    <source>
        <dbReference type="ARBA" id="ARBA00022989"/>
    </source>
</evidence>
<comment type="catalytic activity">
    <reaction evidence="12 13">
        <text>ATP + H2O = ADP + phosphate + H(+)</text>
        <dbReference type="Rhea" id="RHEA:13065"/>
        <dbReference type="ChEBI" id="CHEBI:15377"/>
        <dbReference type="ChEBI" id="CHEBI:15378"/>
        <dbReference type="ChEBI" id="CHEBI:30616"/>
        <dbReference type="ChEBI" id="CHEBI:43474"/>
        <dbReference type="ChEBI" id="CHEBI:456216"/>
    </reaction>
</comment>
<evidence type="ECO:0000313" key="17">
    <source>
        <dbReference type="Proteomes" id="UP000001292"/>
    </source>
</evidence>
<dbReference type="FunFam" id="1.20.1110.10:FF:000034">
    <property type="entry name" value="Cation-transporting ATPase"/>
    <property type="match status" value="1"/>
</dbReference>
<evidence type="ECO:0000256" key="13">
    <source>
        <dbReference type="RuleBase" id="RU362082"/>
    </source>
</evidence>
<dbReference type="HOGENOM" id="CLU_001828_0_0_1"/>
<keyword evidence="3" id="KW-0597">Phosphoprotein</keyword>
<evidence type="ECO:0000256" key="12">
    <source>
        <dbReference type="ARBA" id="ARBA00049360"/>
    </source>
</evidence>
<evidence type="ECO:0000256" key="11">
    <source>
        <dbReference type="ARBA" id="ARBA00023136"/>
    </source>
</evidence>
<dbReference type="STRING" id="7238.B4IL80"/>
<dbReference type="InterPro" id="IPR023298">
    <property type="entry name" value="ATPase_P-typ_TM_dom_sf"/>
</dbReference>
<comment type="subcellular location">
    <subcellularLocation>
        <location evidence="1 13">Membrane</location>
        <topology evidence="1 13">Multi-pass membrane protein</topology>
    </subcellularLocation>
</comment>
<keyword evidence="17" id="KW-1185">Reference proteome</keyword>
<dbReference type="PROSITE" id="PS00154">
    <property type="entry name" value="ATPASE_E1_E2"/>
    <property type="match status" value="1"/>
</dbReference>
<dbReference type="InterPro" id="IPR047819">
    <property type="entry name" value="P5A-ATPase_N"/>
</dbReference>
<evidence type="ECO:0000256" key="5">
    <source>
        <dbReference type="ARBA" id="ARBA00022723"/>
    </source>
</evidence>
<keyword evidence="7 13" id="KW-0067">ATP-binding</keyword>
<comment type="similarity">
    <text evidence="2 13">Belongs to the cation transport ATPase (P-type) (TC 3.A.3) family. Type V subfamily.</text>
</comment>
<dbReference type="OMA" id="KLRYRWH"/>
<dbReference type="GO" id="GO:0015203">
    <property type="term" value="F:polyamine transmembrane transporter activity"/>
    <property type="evidence" value="ECO:0007669"/>
    <property type="project" value="TreeGrafter"/>
</dbReference>
<dbReference type="PANTHER" id="PTHR45630">
    <property type="entry name" value="CATION-TRANSPORTING ATPASE-RELATED"/>
    <property type="match status" value="1"/>
</dbReference>
<dbReference type="NCBIfam" id="TIGR01494">
    <property type="entry name" value="ATPase_P-type"/>
    <property type="match status" value="2"/>
</dbReference>
<dbReference type="GO" id="GO:0046872">
    <property type="term" value="F:metal ion binding"/>
    <property type="evidence" value="ECO:0007669"/>
    <property type="project" value="UniProtKB-UniRule"/>
</dbReference>
<feature type="transmembrane region" description="Helical" evidence="13">
    <location>
        <begin position="824"/>
        <end position="844"/>
    </location>
</feature>
<keyword evidence="6 13" id="KW-0547">Nucleotide-binding</keyword>
<evidence type="ECO:0000256" key="8">
    <source>
        <dbReference type="ARBA" id="ARBA00022842"/>
    </source>
</evidence>
<dbReference type="InterPro" id="IPR006544">
    <property type="entry name" value="P-type_TPase_V"/>
</dbReference>
<dbReference type="InterPro" id="IPR023214">
    <property type="entry name" value="HAD_sf"/>
</dbReference>
<evidence type="ECO:0000313" key="16">
    <source>
        <dbReference type="EMBL" id="EDW53711.1"/>
    </source>
</evidence>
<evidence type="ECO:0000256" key="9">
    <source>
        <dbReference type="ARBA" id="ARBA00022967"/>
    </source>
</evidence>
<dbReference type="Proteomes" id="UP000001292">
    <property type="component" value="Unassembled WGS sequence"/>
</dbReference>
<evidence type="ECO:0000256" key="3">
    <source>
        <dbReference type="ARBA" id="ARBA00022553"/>
    </source>
</evidence>
<dbReference type="SMR" id="B4IL80"/>
<reference evidence="16 17" key="1">
    <citation type="journal article" date="2007" name="Nature">
        <title>Evolution of genes and genomes on the Drosophila phylogeny.</title>
        <authorList>
            <consortium name="Drosophila 12 Genomes Consortium"/>
            <person name="Clark A.G."/>
            <person name="Eisen M.B."/>
            <person name="Smith D.R."/>
            <person name="Bergman C.M."/>
            <person name="Oliver B."/>
            <person name="Markow T.A."/>
            <person name="Kaufman T.C."/>
            <person name="Kellis M."/>
            <person name="Gelbart W."/>
            <person name="Iyer V.N."/>
            <person name="Pollard D.A."/>
            <person name="Sackton T.B."/>
            <person name="Larracuente A.M."/>
            <person name="Singh N.D."/>
            <person name="Abad J.P."/>
            <person name="Abt D.N."/>
            <person name="Adryan B."/>
            <person name="Aguade M."/>
            <person name="Akashi H."/>
            <person name="Anderson W.W."/>
            <person name="Aquadro C.F."/>
            <person name="Ardell D.H."/>
            <person name="Arguello R."/>
            <person name="Artieri C.G."/>
            <person name="Barbash D.A."/>
            <person name="Barker D."/>
            <person name="Barsanti P."/>
            <person name="Batterham P."/>
            <person name="Batzoglou S."/>
            <person name="Begun D."/>
            <person name="Bhutkar A."/>
            <person name="Blanco E."/>
            <person name="Bosak S.A."/>
            <person name="Bradley R.K."/>
            <person name="Brand A.D."/>
            <person name="Brent M.R."/>
            <person name="Brooks A.N."/>
            <person name="Brown R.H."/>
            <person name="Butlin R.K."/>
            <person name="Caggese C."/>
            <person name="Calvi B.R."/>
            <person name="Bernardo de Carvalho A."/>
            <person name="Caspi A."/>
            <person name="Castrezana S."/>
            <person name="Celniker S.E."/>
            <person name="Chang J.L."/>
            <person name="Chapple C."/>
            <person name="Chatterji S."/>
            <person name="Chinwalla A."/>
            <person name="Civetta A."/>
            <person name="Clifton S.W."/>
            <person name="Comeron J.M."/>
            <person name="Costello J.C."/>
            <person name="Coyne J.A."/>
            <person name="Daub J."/>
            <person name="David R.G."/>
            <person name="Delcher A.L."/>
            <person name="Delehaunty K."/>
            <person name="Do C.B."/>
            <person name="Ebling H."/>
            <person name="Edwards K."/>
            <person name="Eickbush T."/>
            <person name="Evans J.D."/>
            <person name="Filipski A."/>
            <person name="Findeiss S."/>
            <person name="Freyhult E."/>
            <person name="Fulton L."/>
            <person name="Fulton R."/>
            <person name="Garcia A.C."/>
            <person name="Gardiner A."/>
            <person name="Garfield D.A."/>
            <person name="Garvin B.E."/>
            <person name="Gibson G."/>
            <person name="Gilbert D."/>
            <person name="Gnerre S."/>
            <person name="Godfrey J."/>
            <person name="Good R."/>
            <person name="Gotea V."/>
            <person name="Gravely B."/>
            <person name="Greenberg A.J."/>
            <person name="Griffiths-Jones S."/>
            <person name="Gross S."/>
            <person name="Guigo R."/>
            <person name="Gustafson E.A."/>
            <person name="Haerty W."/>
            <person name="Hahn M.W."/>
            <person name="Halligan D.L."/>
            <person name="Halpern A.L."/>
            <person name="Halter G.M."/>
            <person name="Han M.V."/>
            <person name="Heger A."/>
            <person name="Hillier L."/>
            <person name="Hinrichs A.S."/>
            <person name="Holmes I."/>
            <person name="Hoskins R.A."/>
            <person name="Hubisz M.J."/>
            <person name="Hultmark D."/>
            <person name="Huntley M.A."/>
            <person name="Jaffe D.B."/>
            <person name="Jagadeeshan S."/>
            <person name="Jeck W.R."/>
            <person name="Johnson J."/>
            <person name="Jones C.D."/>
            <person name="Jordan W.C."/>
            <person name="Karpen G.H."/>
            <person name="Kataoka E."/>
            <person name="Keightley P.D."/>
            <person name="Kheradpour P."/>
            <person name="Kirkness E.F."/>
            <person name="Koerich L.B."/>
            <person name="Kristiansen K."/>
            <person name="Kudrna D."/>
            <person name="Kulathinal R.J."/>
            <person name="Kumar S."/>
            <person name="Kwok R."/>
            <person name="Lander E."/>
            <person name="Langley C.H."/>
            <person name="Lapoint R."/>
            <person name="Lazzaro B.P."/>
            <person name="Lee S.J."/>
            <person name="Levesque L."/>
            <person name="Li R."/>
            <person name="Lin C.F."/>
            <person name="Lin M.F."/>
            <person name="Lindblad-Toh K."/>
            <person name="Llopart A."/>
            <person name="Long M."/>
            <person name="Low L."/>
            <person name="Lozovsky E."/>
            <person name="Lu J."/>
            <person name="Luo M."/>
            <person name="Machado C.A."/>
            <person name="Makalowski W."/>
            <person name="Marzo M."/>
            <person name="Matsuda M."/>
            <person name="Matzkin L."/>
            <person name="McAllister B."/>
            <person name="McBride C.S."/>
            <person name="McKernan B."/>
            <person name="McKernan K."/>
            <person name="Mendez-Lago M."/>
            <person name="Minx P."/>
            <person name="Mollenhauer M.U."/>
            <person name="Montooth K."/>
            <person name="Mount S.M."/>
            <person name="Mu X."/>
            <person name="Myers E."/>
            <person name="Negre B."/>
            <person name="Newfeld S."/>
            <person name="Nielsen R."/>
            <person name="Noor M.A."/>
            <person name="O'Grady P."/>
            <person name="Pachter L."/>
            <person name="Papaceit M."/>
            <person name="Parisi M.J."/>
            <person name="Parisi M."/>
            <person name="Parts L."/>
            <person name="Pedersen J.S."/>
            <person name="Pesole G."/>
            <person name="Phillippy A.M."/>
            <person name="Ponting C.P."/>
            <person name="Pop M."/>
            <person name="Porcelli D."/>
            <person name="Powell J.R."/>
            <person name="Prohaska S."/>
            <person name="Pruitt K."/>
            <person name="Puig M."/>
            <person name="Quesneville H."/>
            <person name="Ram K.R."/>
            <person name="Rand D."/>
            <person name="Rasmussen M.D."/>
            <person name="Reed L.K."/>
            <person name="Reenan R."/>
            <person name="Reily A."/>
            <person name="Remington K.A."/>
            <person name="Rieger T.T."/>
            <person name="Ritchie M.G."/>
            <person name="Robin C."/>
            <person name="Rogers Y.H."/>
            <person name="Rohde C."/>
            <person name="Rozas J."/>
            <person name="Rubenfield M.J."/>
            <person name="Ruiz A."/>
            <person name="Russo S."/>
            <person name="Salzberg S.L."/>
            <person name="Sanchez-Gracia A."/>
            <person name="Saranga D.J."/>
            <person name="Sato H."/>
            <person name="Schaeffer S.W."/>
            <person name="Schatz M.C."/>
            <person name="Schlenke T."/>
            <person name="Schwartz R."/>
            <person name="Segarra C."/>
            <person name="Singh R.S."/>
            <person name="Sirot L."/>
            <person name="Sirota M."/>
            <person name="Sisneros N.B."/>
            <person name="Smith C.D."/>
            <person name="Smith T.F."/>
            <person name="Spieth J."/>
            <person name="Stage D.E."/>
            <person name="Stark A."/>
            <person name="Stephan W."/>
            <person name="Strausberg R.L."/>
            <person name="Strempel S."/>
            <person name="Sturgill D."/>
            <person name="Sutton G."/>
            <person name="Sutton G.G."/>
            <person name="Tao W."/>
            <person name="Teichmann S."/>
            <person name="Tobari Y.N."/>
            <person name="Tomimura Y."/>
            <person name="Tsolas J.M."/>
            <person name="Valente V.L."/>
            <person name="Venter E."/>
            <person name="Venter J.C."/>
            <person name="Vicario S."/>
            <person name="Vieira F.G."/>
            <person name="Vilella A.J."/>
            <person name="Villasante A."/>
            <person name="Walenz B."/>
            <person name="Wang J."/>
            <person name="Wasserman M."/>
            <person name="Watts T."/>
            <person name="Wilson D."/>
            <person name="Wilson R.K."/>
            <person name="Wing R.A."/>
            <person name="Wolfner M.F."/>
            <person name="Wong A."/>
            <person name="Wong G.K."/>
            <person name="Wu C.I."/>
            <person name="Wu G."/>
            <person name="Yamamoto D."/>
            <person name="Yang H.P."/>
            <person name="Yang S.P."/>
            <person name="Yorke J.A."/>
            <person name="Yoshida K."/>
            <person name="Zdobnov E."/>
            <person name="Zhang P."/>
            <person name="Zhang Y."/>
            <person name="Zimin A.V."/>
            <person name="Baldwin J."/>
            <person name="Abdouelleil A."/>
            <person name="Abdulkadir J."/>
            <person name="Abebe A."/>
            <person name="Abera B."/>
            <person name="Abreu J."/>
            <person name="Acer S.C."/>
            <person name="Aftuck L."/>
            <person name="Alexander A."/>
            <person name="An P."/>
            <person name="Anderson E."/>
            <person name="Anderson S."/>
            <person name="Arachi H."/>
            <person name="Azer M."/>
            <person name="Bachantsang P."/>
            <person name="Barry A."/>
            <person name="Bayul T."/>
            <person name="Berlin A."/>
            <person name="Bessette D."/>
            <person name="Bloom T."/>
            <person name="Blye J."/>
            <person name="Boguslavskiy L."/>
            <person name="Bonnet C."/>
            <person name="Boukhgalter B."/>
            <person name="Bourzgui I."/>
            <person name="Brown A."/>
            <person name="Cahill P."/>
            <person name="Channer S."/>
            <person name="Cheshatsang Y."/>
            <person name="Chuda L."/>
            <person name="Citroen M."/>
            <person name="Collymore A."/>
            <person name="Cooke P."/>
            <person name="Costello M."/>
            <person name="D'Aco K."/>
            <person name="Daza R."/>
            <person name="De Haan G."/>
            <person name="DeGray S."/>
            <person name="DeMaso C."/>
            <person name="Dhargay N."/>
            <person name="Dooley K."/>
            <person name="Dooley E."/>
            <person name="Doricent M."/>
            <person name="Dorje P."/>
            <person name="Dorjee K."/>
            <person name="Dupes A."/>
            <person name="Elong R."/>
            <person name="Falk J."/>
            <person name="Farina A."/>
            <person name="Faro S."/>
            <person name="Ferguson D."/>
            <person name="Fisher S."/>
            <person name="Foley C.D."/>
            <person name="Franke A."/>
            <person name="Friedrich D."/>
            <person name="Gadbois L."/>
            <person name="Gearin G."/>
            <person name="Gearin C.R."/>
            <person name="Giannoukos G."/>
            <person name="Goode T."/>
            <person name="Graham J."/>
            <person name="Grandbois E."/>
            <person name="Grewal S."/>
            <person name="Gyaltsen K."/>
            <person name="Hafez N."/>
            <person name="Hagos B."/>
            <person name="Hall J."/>
            <person name="Henson C."/>
            <person name="Hollinger A."/>
            <person name="Honan T."/>
            <person name="Huard M.D."/>
            <person name="Hughes L."/>
            <person name="Hurhula B."/>
            <person name="Husby M.E."/>
            <person name="Kamat A."/>
            <person name="Kanga B."/>
            <person name="Kashin S."/>
            <person name="Khazanovich D."/>
            <person name="Kisner P."/>
            <person name="Lance K."/>
            <person name="Lara M."/>
            <person name="Lee W."/>
            <person name="Lennon N."/>
            <person name="Letendre F."/>
            <person name="LeVine R."/>
            <person name="Lipovsky A."/>
            <person name="Liu X."/>
            <person name="Liu J."/>
            <person name="Liu S."/>
            <person name="Lokyitsang T."/>
            <person name="Lokyitsang Y."/>
            <person name="Lubonja R."/>
            <person name="Lui A."/>
            <person name="MacDonald P."/>
            <person name="Magnisalis V."/>
            <person name="Maru K."/>
            <person name="Matthews C."/>
            <person name="McCusker W."/>
            <person name="McDonough S."/>
            <person name="Mehta T."/>
            <person name="Meldrim J."/>
            <person name="Meneus L."/>
            <person name="Mihai O."/>
            <person name="Mihalev A."/>
            <person name="Mihova T."/>
            <person name="Mittelman R."/>
            <person name="Mlenga V."/>
            <person name="Montmayeur A."/>
            <person name="Mulrain L."/>
            <person name="Navidi A."/>
            <person name="Naylor J."/>
            <person name="Negash T."/>
            <person name="Nguyen T."/>
            <person name="Nguyen N."/>
            <person name="Nicol R."/>
            <person name="Norbu C."/>
            <person name="Norbu N."/>
            <person name="Novod N."/>
            <person name="O'Neill B."/>
            <person name="Osman S."/>
            <person name="Markiewicz E."/>
            <person name="Oyono O.L."/>
            <person name="Patti C."/>
            <person name="Phunkhang P."/>
            <person name="Pierre F."/>
            <person name="Priest M."/>
            <person name="Raghuraman S."/>
            <person name="Rege F."/>
            <person name="Reyes R."/>
            <person name="Rise C."/>
            <person name="Rogov P."/>
            <person name="Ross K."/>
            <person name="Ryan E."/>
            <person name="Settipalli S."/>
            <person name="Shea T."/>
            <person name="Sherpa N."/>
            <person name="Shi L."/>
            <person name="Shih D."/>
            <person name="Sparrow T."/>
            <person name="Spaulding J."/>
            <person name="Stalker J."/>
            <person name="Stange-Thomann N."/>
            <person name="Stavropoulos S."/>
            <person name="Stone C."/>
            <person name="Strader C."/>
            <person name="Tesfaye S."/>
            <person name="Thomson T."/>
            <person name="Thoulutsang Y."/>
            <person name="Thoulutsang D."/>
            <person name="Topham K."/>
            <person name="Topping I."/>
            <person name="Tsamla T."/>
            <person name="Vassiliev H."/>
            <person name="Vo A."/>
            <person name="Wangchuk T."/>
            <person name="Wangdi T."/>
            <person name="Weiand M."/>
            <person name="Wilkinson J."/>
            <person name="Wilson A."/>
            <person name="Yadav S."/>
            <person name="Young G."/>
            <person name="Yu Q."/>
            <person name="Zembek L."/>
            <person name="Zhong D."/>
            <person name="Zimmer A."/>
            <person name="Zwirko Z."/>
            <person name="Jaffe D.B."/>
            <person name="Alvarez P."/>
            <person name="Brockman W."/>
            <person name="Butler J."/>
            <person name="Chin C."/>
            <person name="Gnerre S."/>
            <person name="Grabherr M."/>
            <person name="Kleber M."/>
            <person name="Mauceli E."/>
            <person name="MacCallum I."/>
        </authorList>
    </citation>
    <scope>NUCLEOTIDE SEQUENCE [LARGE SCALE GENOMIC DNA]</scope>
    <source>
        <strain evidence="17">Rob3c / Tucson 14021-0248.25</strain>
    </source>
</reference>
<evidence type="ECO:0000256" key="6">
    <source>
        <dbReference type="ARBA" id="ARBA00022741"/>
    </source>
</evidence>
<dbReference type="AlphaFoldDB" id="B4IL80"/>
<dbReference type="InterPro" id="IPR059000">
    <property type="entry name" value="ATPase_P-type_domA"/>
</dbReference>
<keyword evidence="11 13" id="KW-0472">Membrane</keyword>
<dbReference type="Pfam" id="PF00122">
    <property type="entry name" value="E1-E2_ATPase"/>
    <property type="match status" value="1"/>
</dbReference>
<dbReference type="SUPFAM" id="SSF81653">
    <property type="entry name" value="Calcium ATPase, transduction domain A"/>
    <property type="match status" value="1"/>
</dbReference>
<proteinExistence type="inferred from homology"/>
<evidence type="ECO:0000259" key="14">
    <source>
        <dbReference type="Pfam" id="PF00122"/>
    </source>
</evidence>
<name>B4IL80_DROSE</name>
<feature type="domain" description="P5B-type ATPase N-terminal" evidence="15">
    <location>
        <begin position="21"/>
        <end position="159"/>
    </location>
</feature>
<feature type="transmembrane region" description="Helical" evidence="13">
    <location>
        <begin position="34"/>
        <end position="55"/>
    </location>
</feature>
<feature type="transmembrane region" description="Helical" evidence="13">
    <location>
        <begin position="673"/>
        <end position="698"/>
    </location>
</feature>
<organism evidence="17">
    <name type="scientific">Drosophila sechellia</name>
    <name type="common">Fruit fly</name>
    <dbReference type="NCBI Taxonomy" id="7238"/>
    <lineage>
        <taxon>Eukaryota</taxon>
        <taxon>Metazoa</taxon>
        <taxon>Ecdysozoa</taxon>
        <taxon>Arthropoda</taxon>
        <taxon>Hexapoda</taxon>
        <taxon>Insecta</taxon>
        <taxon>Pterygota</taxon>
        <taxon>Neoptera</taxon>
        <taxon>Endopterygota</taxon>
        <taxon>Diptera</taxon>
        <taxon>Brachycera</taxon>
        <taxon>Muscomorpha</taxon>
        <taxon>Ephydroidea</taxon>
        <taxon>Drosophilidae</taxon>
        <taxon>Drosophila</taxon>
        <taxon>Sophophora</taxon>
    </lineage>
</organism>
<dbReference type="InterPro" id="IPR001757">
    <property type="entry name" value="P_typ_ATPase"/>
</dbReference>
<dbReference type="GO" id="GO:0140358">
    <property type="term" value="F:P-type transmembrane transporter activity"/>
    <property type="evidence" value="ECO:0007669"/>
    <property type="project" value="InterPro"/>
</dbReference>
<keyword evidence="9 13" id="KW-1278">Translocase</keyword>
<gene>
    <name evidence="16" type="primary">Dsec\GM23240</name>
    <name evidence="16" type="ORF">Dsec_GM23240</name>
</gene>
<dbReference type="InterPro" id="IPR018303">
    <property type="entry name" value="ATPase_P-typ_P_site"/>
</dbReference>
<keyword evidence="8 13" id="KW-0460">Magnesium</keyword>
<feature type="transmembrane region" description="Helical" evidence="13">
    <location>
        <begin position="710"/>
        <end position="727"/>
    </location>
</feature>
<dbReference type="GO" id="GO:0016887">
    <property type="term" value="F:ATP hydrolysis activity"/>
    <property type="evidence" value="ECO:0007669"/>
    <property type="project" value="InterPro"/>
</dbReference>
<feature type="transmembrane region" description="Helical" evidence="13">
    <location>
        <begin position="448"/>
        <end position="467"/>
    </location>
</feature>
<dbReference type="EC" id="7.2.2.-" evidence="13"/>
<evidence type="ECO:0000256" key="7">
    <source>
        <dbReference type="ARBA" id="ARBA00022840"/>
    </source>
</evidence>
<feature type="transmembrane region" description="Helical" evidence="13">
    <location>
        <begin position="864"/>
        <end position="892"/>
    </location>
</feature>
<dbReference type="Gene3D" id="2.70.150.10">
    <property type="entry name" value="Calcium-transporting ATPase, cytoplasmic transduction domain A"/>
    <property type="match status" value="1"/>
</dbReference>
<evidence type="ECO:0000256" key="1">
    <source>
        <dbReference type="ARBA" id="ARBA00004141"/>
    </source>
</evidence>
<protein>
    <recommendedName>
        <fullName evidence="13">Cation-transporting ATPase</fullName>
        <ecNumber evidence="13">7.2.2.-</ecNumber>
    </recommendedName>
</protein>
<dbReference type="GO" id="GO:0006874">
    <property type="term" value="P:intracellular calcium ion homeostasis"/>
    <property type="evidence" value="ECO:0007669"/>
    <property type="project" value="TreeGrafter"/>
</dbReference>
<dbReference type="SUPFAM" id="SSF81665">
    <property type="entry name" value="Calcium ATPase, transmembrane domain M"/>
    <property type="match status" value="1"/>
</dbReference>
<dbReference type="FunFam" id="2.70.150.10:FF:000067">
    <property type="entry name" value="Cation-transporting ATPase"/>
    <property type="match status" value="1"/>
</dbReference>
<dbReference type="SUPFAM" id="SSF56784">
    <property type="entry name" value="HAD-like"/>
    <property type="match status" value="1"/>
</dbReference>
<feature type="transmembrane region" description="Helical" evidence="13">
    <location>
        <begin position="238"/>
        <end position="258"/>
    </location>
</feature>
<dbReference type="PRINTS" id="PR00119">
    <property type="entry name" value="CATATPASE"/>
</dbReference>
<evidence type="ECO:0000256" key="2">
    <source>
        <dbReference type="ARBA" id="ARBA00006000"/>
    </source>
</evidence>
<dbReference type="GO" id="GO:0016020">
    <property type="term" value="C:membrane"/>
    <property type="evidence" value="ECO:0007669"/>
    <property type="project" value="UniProtKB-SubCell"/>
</dbReference>
<dbReference type="PhylomeDB" id="B4IL80"/>
<dbReference type="Pfam" id="PF12409">
    <property type="entry name" value="P5-ATPase"/>
    <property type="match status" value="1"/>
</dbReference>
<sequence>MTPHNNSKVSKPCTGLLNPDQEDQMKVCGYRRSLMRTGFCWACIFLTGGLLRLVLHWWRHLYLYATCSKCSLEEAEQVLVIEDYQGKHIMYHVKKIQVLTSSNLKTLLEKEQQSIESTHIECDHVENVLQLSVHFNSAQFKKCSSIRIFRCKQLVYAWNNNINSFQRINGLDLNIPCSYYHQQRGLTVHEQISRRIVFGDNEISVPLRDFKTLLFLEVLNPFYVFQLFSVILWFTYDYYYYACVILLMSIFGITVSVLQTKKNQDLLQKTVYNTGNAWVVDHKGLSKELPTRAIVPGDIIEIPSSGCTLHCDAILISGNCILDESMLTGESVPVTKTPLPSKRDMIFDKTEHARHTLFCGTKVIQTRYIGSKKVLAFVINTGNITAKGELIRSILYPPPVDYKFEQDSYKFIQFLAIIACVGFIYTLVTKILRGTDPVKIAVESLDLITIVVPPALPAAMTVGRFYAQKRLKTSEIFCISPRSINVAGSINCCCFDKTGTLTEDGLDMWGVVPKSSTNQFQIPLKSIDRLPFDHFLFGMVTCHSITILNGKMMGDPLDLKMFQSTGWELEDSMDGKTWQIVKDHFPEEMEILLTRGSIYARMSPDQKQALVIELQNLDYCVAMCGDGANDCGALKVAHAGISLSETEASIASPFTSRNPTISAVLKVIKEGRAALVTSFGIFKYMAAYSLVQFISVMILYSIDSNLTDKQYLYVDLGLISIFAFFFGKTESFDGKLVEQVPLSSLISYTPLASLLLHLTVVTAFQVTCWIHLHQQPWFKPFEPAGEDHLGCYENYTMFCISSFQYVIPPFVFSKDAPYRKPLWSNWPLCLAFIVNLCIIVYLVLYPCDWVATFFQLIVPPTMRFRYVMLAYGATSFMCHIFVESFLVEYLVFKKYQVQREKNWVTSKQKYMRLEHDISNIKNWPPITEVYEPNNLTDWETEQPTYVSLHAEQNHDTQLGKFPGFC</sequence>
<keyword evidence="10 13" id="KW-1133">Transmembrane helix</keyword>
<keyword evidence="5 13" id="KW-0479">Metal-binding</keyword>
<dbReference type="GO" id="GO:0005524">
    <property type="term" value="F:ATP binding"/>
    <property type="evidence" value="ECO:0007669"/>
    <property type="project" value="UniProtKB-UniRule"/>
</dbReference>
<evidence type="ECO:0000259" key="15">
    <source>
        <dbReference type="Pfam" id="PF12409"/>
    </source>
</evidence>
<accession>B4IL80</accession>
<dbReference type="GO" id="GO:0019829">
    <property type="term" value="F:ATPase-coupled monoatomic cation transmembrane transporter activity"/>
    <property type="evidence" value="ECO:0007669"/>
    <property type="project" value="UniProtKB-UniRule"/>
</dbReference>
<dbReference type="EMBL" id="CH480867">
    <property type="protein sequence ID" value="EDW53711.1"/>
    <property type="molecule type" value="Genomic_DNA"/>
</dbReference>
<feature type="transmembrane region" description="Helical" evidence="13">
    <location>
        <begin position="213"/>
        <end position="232"/>
    </location>
</feature>
<keyword evidence="4 13" id="KW-0812">Transmembrane</keyword>
<dbReference type="PANTHER" id="PTHR45630:SF8">
    <property type="entry name" value="CATION-TRANSPORTING ATPASE"/>
    <property type="match status" value="1"/>
</dbReference>
<dbReference type="InterPro" id="IPR008250">
    <property type="entry name" value="ATPase_P-typ_transduc_dom_A_sf"/>
</dbReference>
<dbReference type="Gene3D" id="3.40.50.1000">
    <property type="entry name" value="HAD superfamily/HAD-like"/>
    <property type="match status" value="1"/>
</dbReference>